<evidence type="ECO:0000313" key="2">
    <source>
        <dbReference type="EMBL" id="AAZ69384.1"/>
    </source>
</evidence>
<keyword evidence="1" id="KW-1133">Transmembrane helix</keyword>
<sequence>MRTSQDFLRVGTTVIFVGIIILFLGTVLTIIEHPSNSQTGGLIMIGPIPIVFGSSPEITTNMLGLGLIISILYLFLWKTKH</sequence>
<dbReference type="InterPro" id="IPR002849">
    <property type="entry name" value="DUF131"/>
</dbReference>
<feature type="transmembrane region" description="Helical" evidence="1">
    <location>
        <begin position="58"/>
        <end position="77"/>
    </location>
</feature>
<protein>
    <recommendedName>
        <fullName evidence="3">DUF131 domain-containing protein</fullName>
    </recommendedName>
</protein>
<dbReference type="eggNOG" id="arCOG02717">
    <property type="taxonomic scope" value="Archaea"/>
</dbReference>
<keyword evidence="1" id="KW-0812">Transmembrane</keyword>
<dbReference type="AlphaFoldDB" id="Q46FF8"/>
<dbReference type="PaxDb" id="269797-Mbar_A0401"/>
<evidence type="ECO:0008006" key="3">
    <source>
        <dbReference type="Google" id="ProtNLM"/>
    </source>
</evidence>
<dbReference type="HOGENOM" id="CLU_149108_2_0_2"/>
<gene>
    <name evidence="2" type="ordered locus">Mbar_A0401</name>
</gene>
<dbReference type="InterPro" id="IPR036197">
    <property type="entry name" value="NarG-like_sf"/>
</dbReference>
<evidence type="ECO:0000256" key="1">
    <source>
        <dbReference type="SAM" id="Phobius"/>
    </source>
</evidence>
<keyword evidence="1" id="KW-0472">Membrane</keyword>
<accession>Q46FF8</accession>
<name>Q46FF8_METBF</name>
<dbReference type="KEGG" id="mba:Mbar_A0401"/>
<proteinExistence type="predicted"/>
<dbReference type="OrthoDB" id="43783at2157"/>
<dbReference type="EMBL" id="CP000099">
    <property type="protein sequence ID" value="AAZ69384.1"/>
    <property type="molecule type" value="Genomic_DNA"/>
</dbReference>
<organism evidence="2">
    <name type="scientific">Methanosarcina barkeri (strain Fusaro / DSM 804)</name>
    <dbReference type="NCBI Taxonomy" id="269797"/>
    <lineage>
        <taxon>Archaea</taxon>
        <taxon>Methanobacteriati</taxon>
        <taxon>Methanobacteriota</taxon>
        <taxon>Stenosarchaea group</taxon>
        <taxon>Methanomicrobia</taxon>
        <taxon>Methanosarcinales</taxon>
        <taxon>Methanosarcinaceae</taxon>
        <taxon>Methanosarcina</taxon>
    </lineage>
</organism>
<dbReference type="NCBIfam" id="TIGR00304">
    <property type="entry name" value="TIGR00304 family membrane protein"/>
    <property type="match status" value="1"/>
</dbReference>
<feature type="transmembrane region" description="Helical" evidence="1">
    <location>
        <begin position="7"/>
        <end position="31"/>
    </location>
</feature>
<dbReference type="SUPFAM" id="SSF103501">
    <property type="entry name" value="Respiratory nitrate reductase 1 gamma chain"/>
    <property type="match status" value="1"/>
</dbReference>
<dbReference type="STRING" id="269797.Mbar_A0401"/>
<reference evidence="2" key="1">
    <citation type="submission" date="2006-06" db="EMBL/GenBank/DDBJ databases">
        <title>Complete sequence of chromosome 1 of Methanosarcina barkeri str. fusaro.</title>
        <authorList>
            <person name="Copeland A."/>
            <person name="Lucas S."/>
            <person name="Lapidus A."/>
            <person name="Barry K."/>
            <person name="Detter J.C."/>
            <person name="Glavina T."/>
            <person name="Hammon N."/>
            <person name="Israni S."/>
            <person name="Pitluck S."/>
            <person name="Goodwin L.A."/>
            <person name="Saunders E.H."/>
            <person name="Schmutz J."/>
            <person name="Larimer F."/>
            <person name="Land M."/>
            <person name="Anderson I."/>
            <person name="Richardson P."/>
        </authorList>
    </citation>
    <scope>NUCLEOTIDE SEQUENCE</scope>
    <source>
        <strain evidence="2">Fusaro</strain>
    </source>
</reference>
<dbReference type="Pfam" id="PF01998">
    <property type="entry name" value="DUF131"/>
    <property type="match status" value="1"/>
</dbReference>